<evidence type="ECO:0000313" key="1">
    <source>
        <dbReference type="EMBL" id="EHQ34707.1"/>
    </source>
</evidence>
<dbReference type="AlphaFoldDB" id="H1Z2W8"/>
<protein>
    <submittedName>
        <fullName evidence="1">Uncharacterized protein</fullName>
    </submittedName>
</protein>
<dbReference type="RefSeq" id="WP_004076410.1">
    <property type="nucleotide sequence ID" value="NZ_CM001436.1"/>
</dbReference>
<name>H1Z2W8_9EURY</name>
<dbReference type="InParanoid" id="H1Z2W8"/>
<sequence>MVDEKSKFFIGVYTLVRWRKFIGPFRENIIPDLCGGIGRFKKEYIIGC</sequence>
<evidence type="ECO:0000313" key="2">
    <source>
        <dbReference type="Proteomes" id="UP000005741"/>
    </source>
</evidence>
<organism evidence="1 2">
    <name type="scientific">Methanoplanus limicola DSM 2279</name>
    <dbReference type="NCBI Taxonomy" id="937775"/>
    <lineage>
        <taxon>Archaea</taxon>
        <taxon>Methanobacteriati</taxon>
        <taxon>Methanobacteriota</taxon>
        <taxon>Stenosarchaea group</taxon>
        <taxon>Methanomicrobia</taxon>
        <taxon>Methanomicrobiales</taxon>
        <taxon>Methanomicrobiaceae</taxon>
        <taxon>Methanoplanus</taxon>
    </lineage>
</organism>
<reference evidence="1 2" key="1">
    <citation type="submission" date="2011-10" db="EMBL/GenBank/DDBJ databases">
        <title>The Improved High-Quality Draft genome of Methanoplanus limicola DSM 2279.</title>
        <authorList>
            <consortium name="US DOE Joint Genome Institute (JGI-PGF)"/>
            <person name="Lucas S."/>
            <person name="Copeland A."/>
            <person name="Lapidus A."/>
            <person name="Glavina del Rio T."/>
            <person name="Dalin E."/>
            <person name="Tice H."/>
            <person name="Bruce D."/>
            <person name="Goodwin L."/>
            <person name="Pitluck S."/>
            <person name="Peters L."/>
            <person name="Mikhailova N."/>
            <person name="Lu M."/>
            <person name="Kyrpides N."/>
            <person name="Mavromatis K."/>
            <person name="Ivanova N."/>
            <person name="Markowitz V."/>
            <person name="Cheng J.-F."/>
            <person name="Hugenholtz P."/>
            <person name="Woyke T."/>
            <person name="Wu D."/>
            <person name="Wirth R."/>
            <person name="Brambilla E.-M."/>
            <person name="Klenk H.-P."/>
            <person name="Eisen J.A."/>
        </authorList>
    </citation>
    <scope>NUCLEOTIDE SEQUENCE [LARGE SCALE GENOMIC DNA]</scope>
    <source>
        <strain evidence="1 2">DSM 2279</strain>
    </source>
</reference>
<keyword evidence="2" id="KW-1185">Reference proteome</keyword>
<dbReference type="EMBL" id="CM001436">
    <property type="protein sequence ID" value="EHQ34707.1"/>
    <property type="molecule type" value="Genomic_DNA"/>
</dbReference>
<gene>
    <name evidence="1" type="ORF">Metlim_0574</name>
</gene>
<dbReference type="HOGENOM" id="CLU_3147980_0_0_2"/>
<dbReference type="Proteomes" id="UP000005741">
    <property type="component" value="Chromosome"/>
</dbReference>
<accession>H1Z2W8</accession>
<proteinExistence type="predicted"/>